<feature type="domain" description="Aminoacyl-tRNA synthetase class II (D/K/N)" evidence="4">
    <location>
        <begin position="221"/>
        <end position="290"/>
    </location>
</feature>
<dbReference type="GO" id="GO:0004812">
    <property type="term" value="F:aminoacyl-tRNA ligase activity"/>
    <property type="evidence" value="ECO:0007669"/>
    <property type="project" value="InterPro"/>
</dbReference>
<keyword evidence="3" id="KW-0067">ATP-binding</keyword>
<dbReference type="InParanoid" id="A0A2H3DIL4"/>
<dbReference type="PANTHER" id="PTHR35517">
    <property type="entry name" value="PROTEIN ARGININE N-METHYLTRANSFERASE SFM1"/>
    <property type="match status" value="1"/>
</dbReference>
<keyword evidence="1" id="KW-0436">Ligase</keyword>
<sequence>MELDFNRRLSPGVTSQTYDALTLTPAYLASRPRRKEAPGGHEFIADHWKVAGAAPGADERRDRIICSLLRDSLVNRHLLEATASCLVQMQVEGWTTFSVYTTMASPPTSHRDLNRTWRHVCPVSGTYSASQSHTSGRLSVYTHLEAELAFISIGDIMDHRDNHLRNATQPRIQRRSSAWRTEHGIKHAVEDAEGSVLLDESGRAKMLKVSYTKKLLVEEGAKTVFTECPDLLMQNVGEIVGGSMRISDMEELLAAYKREGIDSAPYYWFADCGHGGYGLEVERFIAWLVNRWPGPRWRVRTRFFGRMVTDSGMLTVVTGGSPMDSITERRSIELYNHVSKSSADALSSSFIDDLATASCFQSGVTDRIKDTLPIEKGILGKALRNPAYKSFFETVQGTILHETGLRVLARRLGPVQMTTDTALGVTKLVAEDTFKIPYIDYPAITFNAKESVEMPSRYIAEGSEPKLPPGMRQLLHGNLNKSFDF</sequence>
<evidence type="ECO:0000256" key="1">
    <source>
        <dbReference type="ARBA" id="ARBA00022598"/>
    </source>
</evidence>
<dbReference type="AlphaFoldDB" id="A0A2H3DIL4"/>
<dbReference type="PANTHER" id="PTHR35517:SF1">
    <property type="entry name" value="PROTEIN ARGININE N-METHYLTRANSFERASE SFM1"/>
    <property type="match status" value="1"/>
</dbReference>
<name>A0A2H3DIL4_ARMGA</name>
<evidence type="ECO:0000256" key="3">
    <source>
        <dbReference type="ARBA" id="ARBA00022840"/>
    </source>
</evidence>
<dbReference type="InterPro" id="IPR004364">
    <property type="entry name" value="Aa-tRNA-synt_II"/>
</dbReference>
<evidence type="ECO:0000259" key="4">
    <source>
        <dbReference type="Pfam" id="PF00152"/>
    </source>
</evidence>
<dbReference type="Proteomes" id="UP000217790">
    <property type="component" value="Unassembled WGS sequence"/>
</dbReference>
<keyword evidence="2" id="KW-0547">Nucleotide-binding</keyword>
<dbReference type="Gene3D" id="3.30.930.10">
    <property type="entry name" value="Bira Bifunctional Protein, Domain 2"/>
    <property type="match status" value="1"/>
</dbReference>
<dbReference type="InterPro" id="IPR045864">
    <property type="entry name" value="aa-tRNA-synth_II/BPL/LPL"/>
</dbReference>
<dbReference type="OrthoDB" id="373498at2759"/>
<evidence type="ECO:0000256" key="2">
    <source>
        <dbReference type="ARBA" id="ARBA00022741"/>
    </source>
</evidence>
<keyword evidence="6" id="KW-1185">Reference proteome</keyword>
<evidence type="ECO:0000313" key="5">
    <source>
        <dbReference type="EMBL" id="PBK90698.1"/>
    </source>
</evidence>
<dbReference type="InterPro" id="IPR007364">
    <property type="entry name" value="SFM1-like"/>
</dbReference>
<accession>A0A2H3DIL4</accession>
<dbReference type="GO" id="GO:0035241">
    <property type="term" value="F:protein-arginine omega-N monomethyltransferase activity"/>
    <property type="evidence" value="ECO:0007669"/>
    <property type="project" value="TreeGrafter"/>
</dbReference>
<evidence type="ECO:0000313" key="6">
    <source>
        <dbReference type="Proteomes" id="UP000217790"/>
    </source>
</evidence>
<gene>
    <name evidence="5" type="ORF">ARMGADRAFT_1032232</name>
</gene>
<dbReference type="EMBL" id="KZ293664">
    <property type="protein sequence ID" value="PBK90698.1"/>
    <property type="molecule type" value="Genomic_DNA"/>
</dbReference>
<dbReference type="GO" id="GO:0006418">
    <property type="term" value="P:tRNA aminoacylation for protein translation"/>
    <property type="evidence" value="ECO:0007669"/>
    <property type="project" value="InterPro"/>
</dbReference>
<reference evidence="6" key="1">
    <citation type="journal article" date="2017" name="Nat. Ecol. Evol.">
        <title>Genome expansion and lineage-specific genetic innovations in the forest pathogenic fungi Armillaria.</title>
        <authorList>
            <person name="Sipos G."/>
            <person name="Prasanna A.N."/>
            <person name="Walter M.C."/>
            <person name="O'Connor E."/>
            <person name="Balint B."/>
            <person name="Krizsan K."/>
            <person name="Kiss B."/>
            <person name="Hess J."/>
            <person name="Varga T."/>
            <person name="Slot J."/>
            <person name="Riley R."/>
            <person name="Boka B."/>
            <person name="Rigling D."/>
            <person name="Barry K."/>
            <person name="Lee J."/>
            <person name="Mihaltcheva S."/>
            <person name="LaButti K."/>
            <person name="Lipzen A."/>
            <person name="Waldron R."/>
            <person name="Moloney N.M."/>
            <person name="Sperisen C."/>
            <person name="Kredics L."/>
            <person name="Vagvoelgyi C."/>
            <person name="Patrignani A."/>
            <person name="Fitzpatrick D."/>
            <person name="Nagy I."/>
            <person name="Doyle S."/>
            <person name="Anderson J.B."/>
            <person name="Grigoriev I.V."/>
            <person name="Gueldener U."/>
            <person name="Muensterkoetter M."/>
            <person name="Nagy L.G."/>
        </authorList>
    </citation>
    <scope>NUCLEOTIDE SEQUENCE [LARGE SCALE GENOMIC DNA]</scope>
    <source>
        <strain evidence="6">Ar21-2</strain>
    </source>
</reference>
<dbReference type="STRING" id="47427.A0A2H3DIL4"/>
<proteinExistence type="predicted"/>
<dbReference type="SUPFAM" id="SSF55681">
    <property type="entry name" value="Class II aaRS and biotin synthetases"/>
    <property type="match status" value="1"/>
</dbReference>
<protein>
    <recommendedName>
        <fullName evidence="4">Aminoacyl-tRNA synthetase class II (D/K/N) domain-containing protein</fullName>
    </recommendedName>
</protein>
<dbReference type="Pfam" id="PF00152">
    <property type="entry name" value="tRNA-synt_2"/>
    <property type="match status" value="1"/>
</dbReference>
<organism evidence="5 6">
    <name type="scientific">Armillaria gallica</name>
    <name type="common">Bulbous honey fungus</name>
    <name type="synonym">Armillaria bulbosa</name>
    <dbReference type="NCBI Taxonomy" id="47427"/>
    <lineage>
        <taxon>Eukaryota</taxon>
        <taxon>Fungi</taxon>
        <taxon>Dikarya</taxon>
        <taxon>Basidiomycota</taxon>
        <taxon>Agaricomycotina</taxon>
        <taxon>Agaricomycetes</taxon>
        <taxon>Agaricomycetidae</taxon>
        <taxon>Agaricales</taxon>
        <taxon>Marasmiineae</taxon>
        <taxon>Physalacriaceae</taxon>
        <taxon>Armillaria</taxon>
    </lineage>
</organism>
<dbReference type="GO" id="GO:0005524">
    <property type="term" value="F:ATP binding"/>
    <property type="evidence" value="ECO:0007669"/>
    <property type="project" value="InterPro"/>
</dbReference>
<dbReference type="Pfam" id="PF04252">
    <property type="entry name" value="SFM1-like"/>
    <property type="match status" value="1"/>
</dbReference>